<sequence length="567" mass="62292">MLGGFGRWLCLVLVLFVGLRSAEGHADPVRPRSVCHADAGIGETWQAVASAPSRWRCDDSGWSLAEEVLIRFDLGKEENRVLPQSLVTHTGNFERVDVGVVGQRGDIRWSSFWPEDVHHLAAGPYMVIPVTGVTADAQAVAVRVVKPWGKTIMSEMRLDPFPEGTGWPLPRIVVMAAICGMLLVPLLINTAFYSVLPERYVIWHLVMVAAMLVQAAFATGFLHIFLDVGALWEWQVSNIAFSAMAGAALLFAASFIEADKLAPRLRLLGRRLAPAIGIVGLVACMPVDWMRPYSSPAMHLSIGLAIVVLAAMLWDGHRRGSQSVRLQIIAWTPILLIGSWRISAYLLPGLHPTEAIELYQLALAFEVLVTGLGIVNRFVEVRQERDRATARALELEGVADRDPLTGLRNRRTIEERFTQLFAGGFRTMAVIDLDHFKNVNDTHGHAMGDVVLRSAAGALLDDRDTKAIRMGGEEFLLLLRGQDAAARAERCRRAIAVRVSAEVPGLDCLVTASMGLVEHDTGGNLQIDFAALYARCDQLLYEAKRLGRNRTMREKVTSFDAASRAVA</sequence>
<dbReference type="STRING" id="48936.NJ75_01849"/>
<dbReference type="InterPro" id="IPR000160">
    <property type="entry name" value="GGDEF_dom"/>
</dbReference>
<keyword evidence="3" id="KW-1133">Transmembrane helix</keyword>
<dbReference type="PANTHER" id="PTHR45138">
    <property type="entry name" value="REGULATORY COMPONENTS OF SENSORY TRANSDUCTION SYSTEM"/>
    <property type="match status" value="1"/>
</dbReference>
<dbReference type="GO" id="GO:1902201">
    <property type="term" value="P:negative regulation of bacterial-type flagellum-dependent cell motility"/>
    <property type="evidence" value="ECO:0007669"/>
    <property type="project" value="TreeGrafter"/>
</dbReference>
<dbReference type="InterPro" id="IPR011623">
    <property type="entry name" value="7TMR_DISM_rcpt_extracell_dom1"/>
</dbReference>
<keyword evidence="3" id="KW-0472">Membrane</keyword>
<dbReference type="EC" id="2.7.7.65" evidence="1"/>
<dbReference type="GO" id="GO:0052621">
    <property type="term" value="F:diguanylate cyclase activity"/>
    <property type="evidence" value="ECO:0007669"/>
    <property type="project" value="UniProtKB-EC"/>
</dbReference>
<evidence type="ECO:0000256" key="2">
    <source>
        <dbReference type="ARBA" id="ARBA00034247"/>
    </source>
</evidence>
<name>A0A0B8ZLC2_9SPHN</name>
<dbReference type="RefSeq" id="WP_039333623.1">
    <property type="nucleotide sequence ID" value="NZ_JRVC01000007.1"/>
</dbReference>
<dbReference type="Pfam" id="PF07695">
    <property type="entry name" value="7TMR-DISM_7TM"/>
    <property type="match status" value="1"/>
</dbReference>
<evidence type="ECO:0000256" key="1">
    <source>
        <dbReference type="ARBA" id="ARBA00012528"/>
    </source>
</evidence>
<organism evidence="5 6">
    <name type="scientific">Novosphingobium subterraneum</name>
    <dbReference type="NCBI Taxonomy" id="48936"/>
    <lineage>
        <taxon>Bacteria</taxon>
        <taxon>Pseudomonadati</taxon>
        <taxon>Pseudomonadota</taxon>
        <taxon>Alphaproteobacteria</taxon>
        <taxon>Sphingomonadales</taxon>
        <taxon>Sphingomonadaceae</taxon>
        <taxon>Novosphingobium</taxon>
    </lineage>
</organism>
<feature type="transmembrane region" description="Helical" evidence="3">
    <location>
        <begin position="296"/>
        <end position="314"/>
    </location>
</feature>
<feature type="transmembrane region" description="Helical" evidence="3">
    <location>
        <begin position="167"/>
        <end position="188"/>
    </location>
</feature>
<dbReference type="Pfam" id="PF00990">
    <property type="entry name" value="GGDEF"/>
    <property type="match status" value="1"/>
</dbReference>
<feature type="transmembrane region" description="Helical" evidence="3">
    <location>
        <begin position="200"/>
        <end position="226"/>
    </location>
</feature>
<evidence type="ECO:0000313" key="5">
    <source>
        <dbReference type="EMBL" id="KHS47013.1"/>
    </source>
</evidence>
<dbReference type="GO" id="GO:0005886">
    <property type="term" value="C:plasma membrane"/>
    <property type="evidence" value="ECO:0007669"/>
    <property type="project" value="TreeGrafter"/>
</dbReference>
<protein>
    <recommendedName>
        <fullName evidence="1">diguanylate cyclase</fullName>
        <ecNumber evidence="1">2.7.7.65</ecNumber>
    </recommendedName>
</protein>
<evidence type="ECO:0000259" key="4">
    <source>
        <dbReference type="PROSITE" id="PS50887"/>
    </source>
</evidence>
<comment type="caution">
    <text evidence="5">The sequence shown here is derived from an EMBL/GenBank/DDBJ whole genome shotgun (WGS) entry which is preliminary data.</text>
</comment>
<gene>
    <name evidence="5" type="ORF">NJ75_01849</name>
</gene>
<dbReference type="Proteomes" id="UP000031338">
    <property type="component" value="Unassembled WGS sequence"/>
</dbReference>
<dbReference type="NCBIfam" id="TIGR00254">
    <property type="entry name" value="GGDEF"/>
    <property type="match status" value="1"/>
</dbReference>
<feature type="domain" description="GGDEF" evidence="4">
    <location>
        <begin position="424"/>
        <end position="556"/>
    </location>
</feature>
<comment type="catalytic activity">
    <reaction evidence="2">
        <text>2 GTP = 3',3'-c-di-GMP + 2 diphosphate</text>
        <dbReference type="Rhea" id="RHEA:24898"/>
        <dbReference type="ChEBI" id="CHEBI:33019"/>
        <dbReference type="ChEBI" id="CHEBI:37565"/>
        <dbReference type="ChEBI" id="CHEBI:58805"/>
        <dbReference type="EC" id="2.7.7.65"/>
    </reaction>
</comment>
<proteinExistence type="predicted"/>
<dbReference type="InterPro" id="IPR050469">
    <property type="entry name" value="Diguanylate_Cyclase"/>
</dbReference>
<dbReference type="InterPro" id="IPR029787">
    <property type="entry name" value="Nucleotide_cyclase"/>
</dbReference>
<feature type="transmembrane region" description="Helical" evidence="3">
    <location>
        <begin position="326"/>
        <end position="346"/>
    </location>
</feature>
<evidence type="ECO:0000256" key="3">
    <source>
        <dbReference type="SAM" id="Phobius"/>
    </source>
</evidence>
<dbReference type="SUPFAM" id="SSF55073">
    <property type="entry name" value="Nucleotide cyclase"/>
    <property type="match status" value="1"/>
</dbReference>
<dbReference type="CDD" id="cd01949">
    <property type="entry name" value="GGDEF"/>
    <property type="match status" value="1"/>
</dbReference>
<dbReference type="Gene3D" id="3.30.70.270">
    <property type="match status" value="1"/>
</dbReference>
<dbReference type="GO" id="GO:0043709">
    <property type="term" value="P:cell adhesion involved in single-species biofilm formation"/>
    <property type="evidence" value="ECO:0007669"/>
    <property type="project" value="TreeGrafter"/>
</dbReference>
<dbReference type="PROSITE" id="PS50887">
    <property type="entry name" value="GGDEF"/>
    <property type="match status" value="1"/>
</dbReference>
<feature type="transmembrane region" description="Helical" evidence="3">
    <location>
        <begin position="238"/>
        <end position="256"/>
    </location>
</feature>
<reference evidence="5 6" key="1">
    <citation type="submission" date="2014-10" db="EMBL/GenBank/DDBJ databases">
        <title>Draft genome sequence of Novosphingobium subterraneum DSM 12447.</title>
        <authorList>
            <person name="Gan H.M."/>
            <person name="Gan H.Y."/>
            <person name="Savka M.A."/>
        </authorList>
    </citation>
    <scope>NUCLEOTIDE SEQUENCE [LARGE SCALE GENOMIC DNA]</scope>
    <source>
        <strain evidence="5 6">DSM 12447</strain>
    </source>
</reference>
<dbReference type="EMBL" id="JRVC01000007">
    <property type="protein sequence ID" value="KHS47013.1"/>
    <property type="molecule type" value="Genomic_DNA"/>
</dbReference>
<accession>A0A0B8ZLC2</accession>
<evidence type="ECO:0000313" key="6">
    <source>
        <dbReference type="Proteomes" id="UP000031338"/>
    </source>
</evidence>
<dbReference type="PANTHER" id="PTHR45138:SF9">
    <property type="entry name" value="DIGUANYLATE CYCLASE DGCM-RELATED"/>
    <property type="match status" value="1"/>
</dbReference>
<feature type="transmembrane region" description="Helical" evidence="3">
    <location>
        <begin position="358"/>
        <end position="379"/>
    </location>
</feature>
<feature type="transmembrane region" description="Helical" evidence="3">
    <location>
        <begin position="268"/>
        <end position="290"/>
    </location>
</feature>
<dbReference type="InterPro" id="IPR043128">
    <property type="entry name" value="Rev_trsase/Diguanyl_cyclase"/>
</dbReference>
<dbReference type="AlphaFoldDB" id="A0A0B8ZLC2"/>
<dbReference type="SMART" id="SM00267">
    <property type="entry name" value="GGDEF"/>
    <property type="match status" value="1"/>
</dbReference>
<keyword evidence="3" id="KW-0812">Transmembrane</keyword>
<keyword evidence="6" id="KW-1185">Reference proteome</keyword>
<dbReference type="PATRIC" id="fig|48936.3.peg.1864"/>